<organism evidence="3 4">
    <name type="scientific">Ancylostoma caninum</name>
    <name type="common">Dog hookworm</name>
    <dbReference type="NCBI Taxonomy" id="29170"/>
    <lineage>
        <taxon>Eukaryota</taxon>
        <taxon>Metazoa</taxon>
        <taxon>Ecdysozoa</taxon>
        <taxon>Nematoda</taxon>
        <taxon>Chromadorea</taxon>
        <taxon>Rhabditida</taxon>
        <taxon>Rhabditina</taxon>
        <taxon>Rhabditomorpha</taxon>
        <taxon>Strongyloidea</taxon>
        <taxon>Ancylostomatidae</taxon>
        <taxon>Ancylostomatinae</taxon>
        <taxon>Ancylostoma</taxon>
    </lineage>
</organism>
<sequence length="81" mass="9024">MYAPPPRQHFGCLSHPKTRPPSIAAGRNEASEAVDRRLTGGWQQTAHKNGTTLREEAVKLGLVTAEQFDKWVRPEDMIGPM</sequence>
<dbReference type="SUPFAM" id="SSF48557">
    <property type="entry name" value="L-aspartase-like"/>
    <property type="match status" value="1"/>
</dbReference>
<dbReference type="Pfam" id="PF10415">
    <property type="entry name" value="FumaraseC_C"/>
    <property type="match status" value="1"/>
</dbReference>
<dbReference type="EMBL" id="JOJR01000043">
    <property type="protein sequence ID" value="RCN48751.1"/>
    <property type="molecule type" value="Genomic_DNA"/>
</dbReference>
<gene>
    <name evidence="3" type="ORF">ANCCAN_05213</name>
</gene>
<dbReference type="FunFam" id="1.10.40.30:FF:000002">
    <property type="entry name" value="Fumarate hydratase class II"/>
    <property type="match status" value="1"/>
</dbReference>
<dbReference type="Proteomes" id="UP000252519">
    <property type="component" value="Unassembled WGS sequence"/>
</dbReference>
<evidence type="ECO:0000313" key="4">
    <source>
        <dbReference type="Proteomes" id="UP000252519"/>
    </source>
</evidence>
<dbReference type="AlphaFoldDB" id="A0A368GWN4"/>
<feature type="domain" description="Fumarase C C-terminal" evidence="2">
    <location>
        <begin position="44"/>
        <end position="78"/>
    </location>
</feature>
<dbReference type="InterPro" id="IPR018951">
    <property type="entry name" value="Fumarase_C_C"/>
</dbReference>
<dbReference type="Gene3D" id="1.10.40.30">
    <property type="entry name" value="Fumarase/aspartase (C-terminal domain)"/>
    <property type="match status" value="1"/>
</dbReference>
<name>A0A368GWN4_ANCCA</name>
<evidence type="ECO:0000256" key="1">
    <source>
        <dbReference type="SAM" id="MobiDB-lite"/>
    </source>
</evidence>
<dbReference type="GO" id="GO:0006099">
    <property type="term" value="P:tricarboxylic acid cycle"/>
    <property type="evidence" value="ECO:0007669"/>
    <property type="project" value="InterPro"/>
</dbReference>
<dbReference type="InterPro" id="IPR008948">
    <property type="entry name" value="L-Aspartase-like"/>
</dbReference>
<feature type="region of interest" description="Disordered" evidence="1">
    <location>
        <begin position="1"/>
        <end position="28"/>
    </location>
</feature>
<reference evidence="3 4" key="1">
    <citation type="submission" date="2014-10" db="EMBL/GenBank/DDBJ databases">
        <title>Draft genome of the hookworm Ancylostoma caninum.</title>
        <authorList>
            <person name="Mitreva M."/>
        </authorList>
    </citation>
    <scope>NUCLEOTIDE SEQUENCE [LARGE SCALE GENOMIC DNA]</scope>
    <source>
        <strain evidence="3 4">Baltimore</strain>
    </source>
</reference>
<evidence type="ECO:0000313" key="3">
    <source>
        <dbReference type="EMBL" id="RCN48751.1"/>
    </source>
</evidence>
<proteinExistence type="predicted"/>
<keyword evidence="4" id="KW-1185">Reference proteome</keyword>
<dbReference type="OrthoDB" id="1738025at2759"/>
<comment type="caution">
    <text evidence="3">The sequence shown here is derived from an EMBL/GenBank/DDBJ whole genome shotgun (WGS) entry which is preliminary data.</text>
</comment>
<accession>A0A368GWN4</accession>
<dbReference type="STRING" id="29170.A0A368GWN4"/>
<protein>
    <recommendedName>
        <fullName evidence="2">Fumarase C C-terminal domain-containing protein</fullName>
    </recommendedName>
</protein>
<evidence type="ECO:0000259" key="2">
    <source>
        <dbReference type="Pfam" id="PF10415"/>
    </source>
</evidence>
<dbReference type="GO" id="GO:0016829">
    <property type="term" value="F:lyase activity"/>
    <property type="evidence" value="ECO:0007669"/>
    <property type="project" value="InterPro"/>
</dbReference>